<dbReference type="PROSITE" id="PS51257">
    <property type="entry name" value="PROKAR_LIPOPROTEIN"/>
    <property type="match status" value="1"/>
</dbReference>
<dbReference type="EMBL" id="DSVQ01000016">
    <property type="protein sequence ID" value="HGT40466.1"/>
    <property type="molecule type" value="Genomic_DNA"/>
</dbReference>
<gene>
    <name evidence="3" type="ORF">ENS64_14565</name>
</gene>
<name>A0A7C4QSS8_9PLAN</name>
<comment type="caution">
    <text evidence="3">The sequence shown here is derived from an EMBL/GenBank/DDBJ whole genome shotgun (WGS) entry which is preliminary data.</text>
</comment>
<keyword evidence="1" id="KW-0812">Transmembrane</keyword>
<keyword evidence="2" id="KW-0732">Signal</keyword>
<dbReference type="AlphaFoldDB" id="A0A7C4QSS8"/>
<feature type="transmembrane region" description="Helical" evidence="1">
    <location>
        <begin position="146"/>
        <end position="168"/>
    </location>
</feature>
<organism evidence="3">
    <name type="scientific">Schlesneria paludicola</name>
    <dbReference type="NCBI Taxonomy" id="360056"/>
    <lineage>
        <taxon>Bacteria</taxon>
        <taxon>Pseudomonadati</taxon>
        <taxon>Planctomycetota</taxon>
        <taxon>Planctomycetia</taxon>
        <taxon>Planctomycetales</taxon>
        <taxon>Planctomycetaceae</taxon>
        <taxon>Schlesneria</taxon>
    </lineage>
</organism>
<feature type="transmembrane region" description="Helical" evidence="1">
    <location>
        <begin position="180"/>
        <end position="202"/>
    </location>
</feature>
<evidence type="ECO:0000313" key="3">
    <source>
        <dbReference type="EMBL" id="HGT40466.1"/>
    </source>
</evidence>
<accession>A0A7C4QSS8</accession>
<keyword evidence="1" id="KW-1133">Transmembrane helix</keyword>
<reference evidence="3" key="1">
    <citation type="journal article" date="2020" name="mSystems">
        <title>Genome- and Community-Level Interaction Insights into Carbon Utilization and Element Cycling Functions of Hydrothermarchaeota in Hydrothermal Sediment.</title>
        <authorList>
            <person name="Zhou Z."/>
            <person name="Liu Y."/>
            <person name="Xu W."/>
            <person name="Pan J."/>
            <person name="Luo Z.H."/>
            <person name="Li M."/>
        </authorList>
    </citation>
    <scope>NUCLEOTIDE SEQUENCE [LARGE SCALE GENOMIC DNA]</scope>
    <source>
        <strain evidence="3">SpSt-508</strain>
    </source>
</reference>
<proteinExistence type="predicted"/>
<protein>
    <submittedName>
        <fullName evidence="3">Uncharacterized protein</fullName>
    </submittedName>
</protein>
<feature type="chain" id="PRO_5028437448" evidence="2">
    <location>
        <begin position="27"/>
        <end position="203"/>
    </location>
</feature>
<evidence type="ECO:0000256" key="2">
    <source>
        <dbReference type="SAM" id="SignalP"/>
    </source>
</evidence>
<sequence length="203" mass="22289">MTRCWFHTVGLLMTVMACVHQGSAAAGGENHSGAGRTLLVTSGRCMDLEQTMARQKAELVAQRRLSDELASLAEELTGTKLSSRQLAEEQAWLLRQPGVNYEKEQTVNQKTYGPVAQQTITLHVPQSVLAEWSERLVRHRKERLKVLITVAGANVAAWLIGWLGLVQFDRITGGYRRQTLLGAALVLLGGGTLLGWMGVLWAV</sequence>
<feature type="signal peptide" evidence="2">
    <location>
        <begin position="1"/>
        <end position="26"/>
    </location>
</feature>
<evidence type="ECO:0000256" key="1">
    <source>
        <dbReference type="SAM" id="Phobius"/>
    </source>
</evidence>
<keyword evidence="1" id="KW-0472">Membrane</keyword>